<dbReference type="Proteomes" id="UP000238350">
    <property type="component" value="Unassembled WGS sequence"/>
</dbReference>
<accession>A0A2T0FDM0</accession>
<sequence length="598" mass="66206">MEYTMAPEREYLSDTAHLIISDPGQFSTPKQRSPAFDIASHSQFFSTPQWDEKHSACNVNFAGLPLLPPPQISPKDSYPVEKFRPSDVSMSYQYSPPITPIEQLIPEDLSMPPTAPIPFDLYGGSSTLFSSSSQTTLQISGVNVTLKAYYSDVVRSLSNTKPIIDCRLELKVPNFVFDDRLDRVSGNEVRYSSVAVVCDELVNATLVGNNIILWQNDSVVRTISTTRDISSLFHDETSKTIHFQFVDGQKFDLKLLHRDDMNSWLQCLLNPFVRIRTGNNTLFTAPANSSQDLLSPFSISYTPRKQLNLVLILPHPELLGVPIGALEGMVSTALGNMGLFDRLAVSFYGFAEEITTGFHRYGSAIWQNGTWLKNLLYDAKDRNILPSKQSSVWNASQMVNSDKVSSNAEDSVYAIALVSTGHDNTSTPESMQLPCKIVGSFYSISVNGTAASSIEHLAMRSNGGFTDAKTFEDAKDVLADFVQSERCCVDTNVGIGIKLNGNATIRSLSLRRGNYDEFDVDQVKQPMGSRALCPIGHIRENETYCLDLQIEADPNTIGGAVASFEAFLKRGWSPNPENQSAPVQIQTFVEAMPFYRTN</sequence>
<dbReference type="GeneID" id="36514477"/>
<evidence type="ECO:0000313" key="1">
    <source>
        <dbReference type="EMBL" id="PRT53108.1"/>
    </source>
</evidence>
<evidence type="ECO:0000313" key="2">
    <source>
        <dbReference type="Proteomes" id="UP000238350"/>
    </source>
</evidence>
<comment type="caution">
    <text evidence="1">The sequence shown here is derived from an EMBL/GenBank/DDBJ whole genome shotgun (WGS) entry which is preliminary data.</text>
</comment>
<protein>
    <submittedName>
        <fullName evidence="1">Uncharacterized protein</fullName>
    </submittedName>
</protein>
<reference evidence="1 2" key="1">
    <citation type="submission" date="2017-04" db="EMBL/GenBank/DDBJ databases">
        <title>Genome sequencing of [Candida] sorbophila.</title>
        <authorList>
            <person name="Ahn J.O."/>
        </authorList>
    </citation>
    <scope>NUCLEOTIDE SEQUENCE [LARGE SCALE GENOMIC DNA]</scope>
    <source>
        <strain evidence="1 2">DS02</strain>
    </source>
</reference>
<organism evidence="1 2">
    <name type="scientific">Wickerhamiella sorbophila</name>
    <dbReference type="NCBI Taxonomy" id="45607"/>
    <lineage>
        <taxon>Eukaryota</taxon>
        <taxon>Fungi</taxon>
        <taxon>Dikarya</taxon>
        <taxon>Ascomycota</taxon>
        <taxon>Saccharomycotina</taxon>
        <taxon>Dipodascomycetes</taxon>
        <taxon>Dipodascales</taxon>
        <taxon>Trichomonascaceae</taxon>
        <taxon>Wickerhamiella</taxon>
    </lineage>
</organism>
<proteinExistence type="predicted"/>
<name>A0A2T0FDM0_9ASCO</name>
<keyword evidence="2" id="KW-1185">Reference proteome</keyword>
<gene>
    <name evidence="1" type="ORF">B9G98_00728</name>
</gene>
<dbReference type="RefSeq" id="XP_024663054.1">
    <property type="nucleotide sequence ID" value="XM_024807286.1"/>
</dbReference>
<dbReference type="AlphaFoldDB" id="A0A2T0FDM0"/>
<dbReference type="EMBL" id="NDIQ01000001">
    <property type="protein sequence ID" value="PRT53108.1"/>
    <property type="molecule type" value="Genomic_DNA"/>
</dbReference>